<dbReference type="PANTHER" id="PTHR42753">
    <property type="entry name" value="MITOCHONDRIAL RIBOSOME PROTEIN L39/PROLYL-TRNA LIGASE FAMILY MEMBER"/>
    <property type="match status" value="1"/>
</dbReference>
<dbReference type="EC" id="6.1.1.15" evidence="12"/>
<dbReference type="Pfam" id="PF04073">
    <property type="entry name" value="tRNA_edit"/>
    <property type="match status" value="1"/>
</dbReference>
<evidence type="ECO:0000256" key="4">
    <source>
        <dbReference type="ARBA" id="ARBA00022598"/>
    </source>
</evidence>
<comment type="function">
    <text evidence="10 12">Catalyzes the attachment of proline to tRNA(Pro) in a two-step reaction: proline is first activated by ATP to form Pro-AMP and then transferred to the acceptor end of tRNA(Pro). As ProRS can inadvertently accommodate and process non-cognate amino acids such as alanine and cysteine, to avoid such errors it has two additional distinct editing activities against alanine. One activity is designated as 'pretransfer' editing and involves the tRNA(Pro)-independent hydrolysis of activated Ala-AMP. The other activity is designated 'posttransfer' editing and involves deacylation of mischarged Ala-tRNA(Pro). The misacylated Cys-tRNA(Pro) is not edited by ProRS.</text>
</comment>
<keyword evidence="7 12" id="KW-0648">Protein biosynthesis</keyword>
<keyword evidence="3 12" id="KW-0963">Cytoplasm</keyword>
<dbReference type="RefSeq" id="WP_067586495.1">
    <property type="nucleotide sequence ID" value="NZ_JABMCZ010000005.1"/>
</dbReference>
<dbReference type="Proteomes" id="UP000076512">
    <property type="component" value="Unassembled WGS sequence"/>
</dbReference>
<evidence type="ECO:0000256" key="8">
    <source>
        <dbReference type="ARBA" id="ARBA00023146"/>
    </source>
</evidence>
<dbReference type="GO" id="GO:0004827">
    <property type="term" value="F:proline-tRNA ligase activity"/>
    <property type="evidence" value="ECO:0007669"/>
    <property type="project" value="UniProtKB-UniRule"/>
</dbReference>
<evidence type="ECO:0000256" key="11">
    <source>
        <dbReference type="ARBA" id="ARBA00060755"/>
    </source>
</evidence>
<comment type="similarity">
    <text evidence="11 12">Belongs to the class-II aminoacyl-tRNA synthetase family. ProS type 1 subfamily.</text>
</comment>
<accession>A0A164NWD5</accession>
<name>A0A164NWD5_9NOCA</name>
<dbReference type="GO" id="GO:0002161">
    <property type="term" value="F:aminoacyl-tRNA deacylase activity"/>
    <property type="evidence" value="ECO:0007669"/>
    <property type="project" value="InterPro"/>
</dbReference>
<dbReference type="AlphaFoldDB" id="A0A164NWD5"/>
<evidence type="ECO:0000313" key="15">
    <source>
        <dbReference type="Proteomes" id="UP000076512"/>
    </source>
</evidence>
<dbReference type="PRINTS" id="PR01046">
    <property type="entry name" value="TRNASYNTHPRO"/>
</dbReference>
<dbReference type="FunFam" id="3.30.930.10:FF:000065">
    <property type="entry name" value="Proline--tRNA ligase"/>
    <property type="match status" value="1"/>
</dbReference>
<dbReference type="GO" id="GO:0005829">
    <property type="term" value="C:cytosol"/>
    <property type="evidence" value="ECO:0007669"/>
    <property type="project" value="TreeGrafter"/>
</dbReference>
<proteinExistence type="inferred from homology"/>
<evidence type="ECO:0000256" key="9">
    <source>
        <dbReference type="ARBA" id="ARBA00047671"/>
    </source>
</evidence>
<dbReference type="Pfam" id="PF00587">
    <property type="entry name" value="tRNA-synt_2b"/>
    <property type="match status" value="1"/>
</dbReference>
<keyword evidence="8 12" id="KW-0030">Aminoacyl-tRNA synthetase</keyword>
<dbReference type="GO" id="GO:0006433">
    <property type="term" value="P:prolyl-tRNA aminoacylation"/>
    <property type="evidence" value="ECO:0007669"/>
    <property type="project" value="UniProtKB-UniRule"/>
</dbReference>
<organism evidence="14 15">
    <name type="scientific">Nocardia terpenica</name>
    <dbReference type="NCBI Taxonomy" id="455432"/>
    <lineage>
        <taxon>Bacteria</taxon>
        <taxon>Bacillati</taxon>
        <taxon>Actinomycetota</taxon>
        <taxon>Actinomycetes</taxon>
        <taxon>Mycobacteriales</taxon>
        <taxon>Nocardiaceae</taxon>
        <taxon>Nocardia</taxon>
    </lineage>
</organism>
<keyword evidence="5 12" id="KW-0547">Nucleotide-binding</keyword>
<dbReference type="InterPro" id="IPR033730">
    <property type="entry name" value="ProRS_core_prok"/>
</dbReference>
<feature type="domain" description="Aminoacyl-transfer RNA synthetases class-II family profile" evidence="13">
    <location>
        <begin position="35"/>
        <end position="484"/>
    </location>
</feature>
<comment type="caution">
    <text evidence="14">The sequence shown here is derived from an EMBL/GenBank/DDBJ whole genome shotgun (WGS) entry which is preliminary data.</text>
</comment>
<dbReference type="HAMAP" id="MF_01569">
    <property type="entry name" value="Pro_tRNA_synth_type1"/>
    <property type="match status" value="1"/>
</dbReference>
<dbReference type="InterPro" id="IPR023717">
    <property type="entry name" value="Pro-tRNA-Synthase_IIa_type1"/>
</dbReference>
<dbReference type="CDD" id="cd00779">
    <property type="entry name" value="ProRS_core_prok"/>
    <property type="match status" value="1"/>
</dbReference>
<comment type="domain">
    <text evidence="12">Consists of three domains: the N-terminal catalytic domain, the editing domain and the C-terminal anticodon-binding domain.</text>
</comment>
<dbReference type="CDD" id="cd00861">
    <property type="entry name" value="ProRS_anticodon_short"/>
    <property type="match status" value="1"/>
</dbReference>
<dbReference type="NCBIfam" id="NF006625">
    <property type="entry name" value="PRK09194.1"/>
    <property type="match status" value="1"/>
</dbReference>
<dbReference type="InterPro" id="IPR036754">
    <property type="entry name" value="YbaK/aa-tRNA-synt-asso_dom_sf"/>
</dbReference>
<dbReference type="InterPro" id="IPR050062">
    <property type="entry name" value="Pro-tRNA_synthetase"/>
</dbReference>
<dbReference type="Pfam" id="PF03129">
    <property type="entry name" value="HGTP_anticodon"/>
    <property type="match status" value="1"/>
</dbReference>
<dbReference type="InterPro" id="IPR004154">
    <property type="entry name" value="Anticodon-bd"/>
</dbReference>
<evidence type="ECO:0000256" key="12">
    <source>
        <dbReference type="HAMAP-Rule" id="MF_01569"/>
    </source>
</evidence>
<dbReference type="SUPFAM" id="SSF52954">
    <property type="entry name" value="Class II aaRS ABD-related"/>
    <property type="match status" value="1"/>
</dbReference>
<dbReference type="OrthoDB" id="9809052at2"/>
<dbReference type="InterPro" id="IPR036621">
    <property type="entry name" value="Anticodon-bd_dom_sf"/>
</dbReference>
<dbReference type="InterPro" id="IPR004500">
    <property type="entry name" value="Pro-tRNA-synth_IIa_bac-type"/>
</dbReference>
<evidence type="ECO:0000256" key="7">
    <source>
        <dbReference type="ARBA" id="ARBA00022917"/>
    </source>
</evidence>
<dbReference type="PANTHER" id="PTHR42753:SF2">
    <property type="entry name" value="PROLINE--TRNA LIGASE"/>
    <property type="match status" value="1"/>
</dbReference>
<dbReference type="EMBL" id="LWGR01000004">
    <property type="protein sequence ID" value="KZM74808.1"/>
    <property type="molecule type" value="Genomic_DNA"/>
</dbReference>
<evidence type="ECO:0000256" key="2">
    <source>
        <dbReference type="ARBA" id="ARBA00011738"/>
    </source>
</evidence>
<dbReference type="GO" id="GO:0005524">
    <property type="term" value="F:ATP binding"/>
    <property type="evidence" value="ECO:0007669"/>
    <property type="project" value="UniProtKB-UniRule"/>
</dbReference>
<keyword evidence="15" id="KW-1185">Reference proteome</keyword>
<comment type="catalytic activity">
    <reaction evidence="9 12">
        <text>tRNA(Pro) + L-proline + ATP = L-prolyl-tRNA(Pro) + AMP + diphosphate</text>
        <dbReference type="Rhea" id="RHEA:14305"/>
        <dbReference type="Rhea" id="RHEA-COMP:9700"/>
        <dbReference type="Rhea" id="RHEA-COMP:9702"/>
        <dbReference type="ChEBI" id="CHEBI:30616"/>
        <dbReference type="ChEBI" id="CHEBI:33019"/>
        <dbReference type="ChEBI" id="CHEBI:60039"/>
        <dbReference type="ChEBI" id="CHEBI:78442"/>
        <dbReference type="ChEBI" id="CHEBI:78532"/>
        <dbReference type="ChEBI" id="CHEBI:456215"/>
        <dbReference type="EC" id="6.1.1.15"/>
    </reaction>
</comment>
<dbReference type="Gene3D" id="3.30.930.10">
    <property type="entry name" value="Bira Bifunctional Protein, Domain 2"/>
    <property type="match status" value="2"/>
</dbReference>
<sequence length="585" mass="63836">MITRLSHLFLRTLRDDPADAEVPSHKLLVRAGYVRRIAPGVYSWLPLGLRVLRKVENVVREEMNGIGGQEISLPALLPREPYETTKRWTEYGDSLFRLQDRKKADYLLGPTHEELFALTVKGEYNSYKDLPVTLYQIQTKYRDEERPRAGILRGREFIMKDSYSFDLDEDGLKASYDAHREAYRRIFDRLGVRYVIVAATSGAMGGSASEEFLADSPVGEDTYVICRESGYAANVEAVVTPAPPEIAIEGQAPAQVYDTPDTPTIATLVDWANSAGIAERLGRPVTAADTLKNVMVKLHHPDGKTEIVGIGVPGDREVDDKRLGAALEPAEVELLTEADFAGNPFLVKGYIGPKALQDNGVRYLVDPRVVTGTSWITGADAPGRHVVGLVAGRDFTPDGTIEAAEVRDGDPSPDGRGVLHAARGIEIGHIFQLGYKYTDAFEVDVLGENGKPVRLVMGSYGIGVSRMVAVLAEQMHDEKGLRWPREVAPFDVHVVIANKDAAAREGAEQVAAELNSSGLEVLLDDRTASPGVKFKDAELLGMPLVLVVGRGWADGKVELRDRFTGASEEIPAESAVQAVLAKSRG</sequence>
<comment type="subcellular location">
    <subcellularLocation>
        <location evidence="1 12">Cytoplasm</location>
    </subcellularLocation>
</comment>
<evidence type="ECO:0000259" key="13">
    <source>
        <dbReference type="PROSITE" id="PS50862"/>
    </source>
</evidence>
<dbReference type="InterPro" id="IPR002314">
    <property type="entry name" value="aa-tRNA-synt_IIb"/>
</dbReference>
<evidence type="ECO:0000256" key="6">
    <source>
        <dbReference type="ARBA" id="ARBA00022840"/>
    </source>
</evidence>
<gene>
    <name evidence="12" type="primary">proS</name>
    <name evidence="14" type="ORF">AWN90_22495</name>
</gene>
<evidence type="ECO:0000256" key="3">
    <source>
        <dbReference type="ARBA" id="ARBA00022490"/>
    </source>
</evidence>
<keyword evidence="6 12" id="KW-0067">ATP-binding</keyword>
<keyword evidence="4 12" id="KW-0436">Ligase</keyword>
<evidence type="ECO:0000256" key="5">
    <source>
        <dbReference type="ARBA" id="ARBA00022741"/>
    </source>
</evidence>
<dbReference type="STRING" id="455432.AWN90_22495"/>
<dbReference type="InterPro" id="IPR007214">
    <property type="entry name" value="YbaK/aa-tRNA-synth-assoc-dom"/>
</dbReference>
<dbReference type="Gene3D" id="3.40.50.800">
    <property type="entry name" value="Anticodon-binding domain"/>
    <property type="match status" value="1"/>
</dbReference>
<evidence type="ECO:0000256" key="1">
    <source>
        <dbReference type="ARBA" id="ARBA00004496"/>
    </source>
</evidence>
<dbReference type="SUPFAM" id="SSF55826">
    <property type="entry name" value="YbaK/ProRS associated domain"/>
    <property type="match status" value="1"/>
</dbReference>
<comment type="subunit">
    <text evidence="2 12">Homodimer.</text>
</comment>
<dbReference type="FunFam" id="3.30.930.10:FF:000070">
    <property type="entry name" value="Proline--tRNA ligase"/>
    <property type="match status" value="1"/>
</dbReference>
<protein>
    <recommendedName>
        <fullName evidence="12">Proline--tRNA ligase</fullName>
        <ecNumber evidence="12">6.1.1.15</ecNumber>
    </recommendedName>
    <alternativeName>
        <fullName evidence="12">Prolyl-tRNA synthetase</fullName>
        <shortName evidence="12">ProRS</shortName>
    </alternativeName>
</protein>
<dbReference type="NCBIfam" id="TIGR00409">
    <property type="entry name" value="proS_fam_II"/>
    <property type="match status" value="1"/>
</dbReference>
<evidence type="ECO:0000313" key="14">
    <source>
        <dbReference type="EMBL" id="KZM74808.1"/>
    </source>
</evidence>
<evidence type="ECO:0000256" key="10">
    <source>
        <dbReference type="ARBA" id="ARBA00053664"/>
    </source>
</evidence>
<reference evidence="14 15" key="1">
    <citation type="submission" date="2016-04" db="EMBL/GenBank/DDBJ databases">
        <authorList>
            <person name="Evans L.H."/>
            <person name="Alamgir A."/>
            <person name="Owens N."/>
            <person name="Weber N.D."/>
            <person name="Virtaneva K."/>
            <person name="Barbian K."/>
            <person name="Babar A."/>
            <person name="Rosenke K."/>
        </authorList>
    </citation>
    <scope>NUCLEOTIDE SEQUENCE [LARGE SCALE GENOMIC DNA]</scope>
    <source>
        <strain evidence="14 15">IFM 0406</strain>
    </source>
</reference>
<dbReference type="InterPro" id="IPR044140">
    <property type="entry name" value="ProRS_anticodon_short"/>
</dbReference>
<dbReference type="InterPro" id="IPR002316">
    <property type="entry name" value="Pro-tRNA-ligase_IIa"/>
</dbReference>
<dbReference type="InterPro" id="IPR006195">
    <property type="entry name" value="aa-tRNA-synth_II"/>
</dbReference>
<dbReference type="PROSITE" id="PS50862">
    <property type="entry name" value="AA_TRNA_LIGASE_II"/>
    <property type="match status" value="1"/>
</dbReference>
<dbReference type="Gene3D" id="3.90.960.10">
    <property type="entry name" value="YbaK/aminoacyl-tRNA synthetase-associated domain"/>
    <property type="match status" value="1"/>
</dbReference>
<dbReference type="SUPFAM" id="SSF55681">
    <property type="entry name" value="Class II aaRS and biotin synthetases"/>
    <property type="match status" value="1"/>
</dbReference>
<dbReference type="InterPro" id="IPR045864">
    <property type="entry name" value="aa-tRNA-synth_II/BPL/LPL"/>
</dbReference>